<name>A0A831NZE2_9GAMM</name>
<dbReference type="AlphaFoldDB" id="A0A831NZE2"/>
<keyword evidence="2" id="KW-0812">Transmembrane</keyword>
<keyword evidence="2" id="KW-0472">Membrane</keyword>
<comment type="caution">
    <text evidence="3">The sequence shown here is derived from an EMBL/GenBank/DDBJ whole genome shotgun (WGS) entry which is preliminary data.</text>
</comment>
<accession>A0A831NZE2</accession>
<protein>
    <submittedName>
        <fullName evidence="3">Uncharacterized protein</fullName>
    </submittedName>
</protein>
<sequence length="461" mass="51377">MRRRGNIWVWLIGIPIILGAIAHWGFYFFIKSKLDDSILRASPHAAISYQNLATSLSGKIDVNGIDLVPVGMKQGIFIRAIHVSGPDAFAYLMQQIMAMGKVGPPASLKVVVKGIQLDISAEMAAKLDRFSSSDLGNITMNEKSRDVCMLSGGVSFTQLNDLGFEKLQGDMSFGYQYIVSGKKFYSDFDLNLDSMLHVTMTLTLNNVPALDAQKLMGVALSHLKITYDYSPEFGRKVTEYCAQKRGLTPEQYKLLLADEIVKELETKGIILGFGLKQALRSFLTNWGTLLIEISPPRPIGMFGLMRLPREQIVEKLGLQLAINDQLVTDLSFRILESVSLLRQNEAAKKKKPASHKIAEYAWEYKKIPVSSLSRYLEHKVIIKEHDGRTHEGILIEAKNGRISIQKRISGGKFTAHLLRSNVLSAQVWVRVKIEPPKKSASQQADSQKPDAGDAQSTTEQR</sequence>
<evidence type="ECO:0000256" key="1">
    <source>
        <dbReference type="SAM" id="MobiDB-lite"/>
    </source>
</evidence>
<feature type="transmembrane region" description="Helical" evidence="2">
    <location>
        <begin position="7"/>
        <end position="30"/>
    </location>
</feature>
<evidence type="ECO:0000313" key="3">
    <source>
        <dbReference type="EMBL" id="HDK38454.1"/>
    </source>
</evidence>
<organism evidence="3">
    <name type="scientific">Thiolapillus brandeum</name>
    <dbReference type="NCBI Taxonomy" id="1076588"/>
    <lineage>
        <taxon>Bacteria</taxon>
        <taxon>Pseudomonadati</taxon>
        <taxon>Pseudomonadota</taxon>
        <taxon>Gammaproteobacteria</taxon>
        <taxon>Chromatiales</taxon>
        <taxon>Sedimenticolaceae</taxon>
        <taxon>Thiolapillus</taxon>
    </lineage>
</organism>
<gene>
    <name evidence="3" type="ORF">ENG92_05505</name>
</gene>
<dbReference type="Proteomes" id="UP000885822">
    <property type="component" value="Unassembled WGS sequence"/>
</dbReference>
<dbReference type="EMBL" id="DRCV01000242">
    <property type="protein sequence ID" value="HDK38454.1"/>
    <property type="molecule type" value="Genomic_DNA"/>
</dbReference>
<keyword evidence="2" id="KW-1133">Transmembrane helix</keyword>
<feature type="region of interest" description="Disordered" evidence="1">
    <location>
        <begin position="436"/>
        <end position="461"/>
    </location>
</feature>
<proteinExistence type="predicted"/>
<evidence type="ECO:0000256" key="2">
    <source>
        <dbReference type="SAM" id="Phobius"/>
    </source>
</evidence>
<reference evidence="3" key="1">
    <citation type="journal article" date="2020" name="mSystems">
        <title>Genome- and Community-Level Interaction Insights into Carbon Utilization and Element Cycling Functions of Hydrothermarchaeota in Hydrothermal Sediment.</title>
        <authorList>
            <person name="Zhou Z."/>
            <person name="Liu Y."/>
            <person name="Xu W."/>
            <person name="Pan J."/>
            <person name="Luo Z.H."/>
            <person name="Li M."/>
        </authorList>
    </citation>
    <scope>NUCLEOTIDE SEQUENCE [LARGE SCALE GENOMIC DNA]</scope>
    <source>
        <strain evidence="3">HyVt-26</strain>
    </source>
</reference>